<evidence type="ECO:0000313" key="1">
    <source>
        <dbReference type="EMBL" id="KAH7513123.1"/>
    </source>
</evidence>
<evidence type="ECO:0000313" key="2">
    <source>
        <dbReference type="Proteomes" id="UP000813462"/>
    </source>
</evidence>
<name>A0A978UED0_ZIZJJ</name>
<protein>
    <submittedName>
        <fullName evidence="1">Uncharacterized protein</fullName>
    </submittedName>
</protein>
<sequence length="137" mass="16002">MKVFNLKNFFGSHFRSPRSLLSYYSTSPRSSWKEPVQVLYGKISPIGNPKVSVVPILDKWVEDGPYVESTGLLDIIKELRYYRRYNHALENLLGSIRLDLIAILSSGWLLEIYSLFKLTRKDIYVDERQKTLPAYIR</sequence>
<dbReference type="EMBL" id="JAEACU010000012">
    <property type="protein sequence ID" value="KAH7513123.1"/>
    <property type="molecule type" value="Genomic_DNA"/>
</dbReference>
<proteinExistence type="predicted"/>
<dbReference type="Proteomes" id="UP000813462">
    <property type="component" value="Unassembled WGS sequence"/>
</dbReference>
<comment type="caution">
    <text evidence="1">The sequence shown here is derived from an EMBL/GenBank/DDBJ whole genome shotgun (WGS) entry which is preliminary data.</text>
</comment>
<accession>A0A978UED0</accession>
<organism evidence="1 2">
    <name type="scientific">Ziziphus jujuba var. spinosa</name>
    <dbReference type="NCBI Taxonomy" id="714518"/>
    <lineage>
        <taxon>Eukaryota</taxon>
        <taxon>Viridiplantae</taxon>
        <taxon>Streptophyta</taxon>
        <taxon>Embryophyta</taxon>
        <taxon>Tracheophyta</taxon>
        <taxon>Spermatophyta</taxon>
        <taxon>Magnoliopsida</taxon>
        <taxon>eudicotyledons</taxon>
        <taxon>Gunneridae</taxon>
        <taxon>Pentapetalae</taxon>
        <taxon>rosids</taxon>
        <taxon>fabids</taxon>
        <taxon>Rosales</taxon>
        <taxon>Rhamnaceae</taxon>
        <taxon>Paliureae</taxon>
        <taxon>Ziziphus</taxon>
    </lineage>
</organism>
<gene>
    <name evidence="1" type="ORF">FEM48_Zijuj12G0163200</name>
</gene>
<reference evidence="1" key="1">
    <citation type="journal article" date="2021" name="Front. Plant Sci.">
        <title>Chromosome-Scale Genome Assembly for Chinese Sour Jujube and Insights Into Its Genome Evolution and Domestication Signature.</title>
        <authorList>
            <person name="Shen L.-Y."/>
            <person name="Luo H."/>
            <person name="Wang X.-L."/>
            <person name="Wang X.-M."/>
            <person name="Qiu X.-J."/>
            <person name="Liu H."/>
            <person name="Zhou S.-S."/>
            <person name="Jia K.-H."/>
            <person name="Nie S."/>
            <person name="Bao Y.-T."/>
            <person name="Zhang R.-G."/>
            <person name="Yun Q.-Z."/>
            <person name="Chai Y.-H."/>
            <person name="Lu J.-Y."/>
            <person name="Li Y."/>
            <person name="Zhao S.-W."/>
            <person name="Mao J.-F."/>
            <person name="Jia S.-G."/>
            <person name="Mao Y.-M."/>
        </authorList>
    </citation>
    <scope>NUCLEOTIDE SEQUENCE</scope>
    <source>
        <strain evidence="1">AT0</strain>
        <tissue evidence="1">Leaf</tissue>
    </source>
</reference>
<dbReference type="AlphaFoldDB" id="A0A978UED0"/>